<gene>
    <name evidence="1" type="ORF">METZ01_LOCUS177140</name>
</gene>
<protein>
    <submittedName>
        <fullName evidence="1">Uncharacterized protein</fullName>
    </submittedName>
</protein>
<dbReference type="AlphaFoldDB" id="A0A382CDW5"/>
<organism evidence="1">
    <name type="scientific">marine metagenome</name>
    <dbReference type="NCBI Taxonomy" id="408172"/>
    <lineage>
        <taxon>unclassified sequences</taxon>
        <taxon>metagenomes</taxon>
        <taxon>ecological metagenomes</taxon>
    </lineage>
</organism>
<dbReference type="EMBL" id="UINC01034052">
    <property type="protein sequence ID" value="SVB24286.1"/>
    <property type="molecule type" value="Genomic_DNA"/>
</dbReference>
<sequence length="42" mass="4702">MNREFLQKNRLLWAFLLALGIGVGVQAQSLVNTTEELKAEAK</sequence>
<accession>A0A382CDW5</accession>
<evidence type="ECO:0000313" key="1">
    <source>
        <dbReference type="EMBL" id="SVB24286.1"/>
    </source>
</evidence>
<name>A0A382CDW5_9ZZZZ</name>
<proteinExistence type="predicted"/>
<reference evidence="1" key="1">
    <citation type="submission" date="2018-05" db="EMBL/GenBank/DDBJ databases">
        <authorList>
            <person name="Lanie J.A."/>
            <person name="Ng W.-L."/>
            <person name="Kazmierczak K.M."/>
            <person name="Andrzejewski T.M."/>
            <person name="Davidsen T.M."/>
            <person name="Wayne K.J."/>
            <person name="Tettelin H."/>
            <person name="Glass J.I."/>
            <person name="Rusch D."/>
            <person name="Podicherti R."/>
            <person name="Tsui H.-C.T."/>
            <person name="Winkler M.E."/>
        </authorList>
    </citation>
    <scope>NUCLEOTIDE SEQUENCE</scope>
</reference>